<sequence>NRTKFEHKARKLQRELREAREQRKDTRKSDEELWKEEPYPQLYDENGNRYWNSLRERYIQTAREHVGTADEEEICVRAYHRSQADNPRHTEAPFNPRDDVRTYPTHKEHASISWMSCQHHWCTTHQEEKREQDCFPVALPHQPNDKPYMWYETEGYQVFHWYDSIGVANARYSKELYHAIQEQKRVAYKVEDWQKQLSQEGQEDPSTAGNAETEHQCTNNDCDAPDDAEKA</sequence>
<feature type="compositionally biased region" description="Polar residues" evidence="1">
    <location>
        <begin position="196"/>
        <end position="221"/>
    </location>
</feature>
<organism evidence="2 3">
    <name type="scientific">Fusarium austroafricanum</name>
    <dbReference type="NCBI Taxonomy" id="2364996"/>
    <lineage>
        <taxon>Eukaryota</taxon>
        <taxon>Fungi</taxon>
        <taxon>Dikarya</taxon>
        <taxon>Ascomycota</taxon>
        <taxon>Pezizomycotina</taxon>
        <taxon>Sordariomycetes</taxon>
        <taxon>Hypocreomycetidae</taxon>
        <taxon>Hypocreales</taxon>
        <taxon>Nectriaceae</taxon>
        <taxon>Fusarium</taxon>
        <taxon>Fusarium concolor species complex</taxon>
    </lineage>
</organism>
<proteinExistence type="predicted"/>
<gene>
    <name evidence="2" type="ORF">F53441_14743</name>
</gene>
<reference evidence="2" key="1">
    <citation type="submission" date="2020-01" db="EMBL/GenBank/DDBJ databases">
        <title>Identification and distribution of gene clusters putatively required for synthesis of sphingolipid metabolism inhibitors in phylogenetically diverse species of the filamentous fungus Fusarium.</title>
        <authorList>
            <person name="Kim H.-S."/>
            <person name="Busman M."/>
            <person name="Brown D.W."/>
            <person name="Divon H."/>
            <person name="Uhlig S."/>
            <person name="Proctor R.H."/>
        </authorList>
    </citation>
    <scope>NUCLEOTIDE SEQUENCE</scope>
    <source>
        <strain evidence="2">NRRL 53441</strain>
    </source>
</reference>
<feature type="region of interest" description="Disordered" evidence="1">
    <location>
        <begin position="1"/>
        <end position="34"/>
    </location>
</feature>
<evidence type="ECO:0000313" key="3">
    <source>
        <dbReference type="Proteomes" id="UP000605986"/>
    </source>
</evidence>
<dbReference type="Proteomes" id="UP000605986">
    <property type="component" value="Unassembled WGS sequence"/>
</dbReference>
<dbReference type="EMBL" id="JAADJG010001915">
    <property type="protein sequence ID" value="KAF4412343.1"/>
    <property type="molecule type" value="Genomic_DNA"/>
</dbReference>
<evidence type="ECO:0000313" key="2">
    <source>
        <dbReference type="EMBL" id="KAF4412343.1"/>
    </source>
</evidence>
<dbReference type="AlphaFoldDB" id="A0A8H4J7N5"/>
<comment type="caution">
    <text evidence="2">The sequence shown here is derived from an EMBL/GenBank/DDBJ whole genome shotgun (WGS) entry which is preliminary data.</text>
</comment>
<keyword evidence="3" id="KW-1185">Reference proteome</keyword>
<accession>A0A8H4J7N5</accession>
<feature type="non-terminal residue" evidence="2">
    <location>
        <position position="1"/>
    </location>
</feature>
<evidence type="ECO:0000256" key="1">
    <source>
        <dbReference type="SAM" id="MobiDB-lite"/>
    </source>
</evidence>
<feature type="non-terminal residue" evidence="2">
    <location>
        <position position="231"/>
    </location>
</feature>
<name>A0A8H4J7N5_9HYPO</name>
<feature type="region of interest" description="Disordered" evidence="1">
    <location>
        <begin position="196"/>
        <end position="231"/>
    </location>
</feature>
<protein>
    <submittedName>
        <fullName evidence="2">Gag polyprotein</fullName>
    </submittedName>
</protein>